<keyword evidence="1" id="KW-0812">Transmembrane</keyword>
<sequence>MVLPQEYHVPCGPVALLIGKTALIGILLLVLREWQKFEWQLVPVTQLTVRNRLLLEQHRARCPVEYIPLTPGHCHLQLQLCQGRADWRTELKSVVPGVSKVTHIPMLILVA</sequence>
<dbReference type="EMBL" id="BMAU01021381">
    <property type="protein sequence ID" value="GFY27761.1"/>
    <property type="molecule type" value="Genomic_DNA"/>
</dbReference>
<comment type="caution">
    <text evidence="2">The sequence shown here is derived from an EMBL/GenBank/DDBJ whole genome shotgun (WGS) entry which is preliminary data.</text>
</comment>
<keyword evidence="1" id="KW-1133">Transmembrane helix</keyword>
<organism evidence="2 3">
    <name type="scientific">Trichonephila clavipes</name>
    <name type="common">Golden silk orbweaver</name>
    <name type="synonym">Nephila clavipes</name>
    <dbReference type="NCBI Taxonomy" id="2585209"/>
    <lineage>
        <taxon>Eukaryota</taxon>
        <taxon>Metazoa</taxon>
        <taxon>Ecdysozoa</taxon>
        <taxon>Arthropoda</taxon>
        <taxon>Chelicerata</taxon>
        <taxon>Arachnida</taxon>
        <taxon>Araneae</taxon>
        <taxon>Araneomorphae</taxon>
        <taxon>Entelegynae</taxon>
        <taxon>Araneoidea</taxon>
        <taxon>Nephilidae</taxon>
        <taxon>Trichonephila</taxon>
    </lineage>
</organism>
<dbReference type="AlphaFoldDB" id="A0A8X6W4S7"/>
<gene>
    <name evidence="2" type="ORF">TNCV_242271</name>
</gene>
<evidence type="ECO:0000313" key="2">
    <source>
        <dbReference type="EMBL" id="GFY27761.1"/>
    </source>
</evidence>
<evidence type="ECO:0000313" key="3">
    <source>
        <dbReference type="Proteomes" id="UP000887159"/>
    </source>
</evidence>
<name>A0A8X6W4S7_TRICX</name>
<proteinExistence type="predicted"/>
<dbReference type="Proteomes" id="UP000887159">
    <property type="component" value="Unassembled WGS sequence"/>
</dbReference>
<evidence type="ECO:0000256" key="1">
    <source>
        <dbReference type="SAM" id="Phobius"/>
    </source>
</evidence>
<protein>
    <submittedName>
        <fullName evidence="2">Uncharacterized protein</fullName>
    </submittedName>
</protein>
<reference evidence="2" key="1">
    <citation type="submission" date="2020-08" db="EMBL/GenBank/DDBJ databases">
        <title>Multicomponent nature underlies the extraordinary mechanical properties of spider dragline silk.</title>
        <authorList>
            <person name="Kono N."/>
            <person name="Nakamura H."/>
            <person name="Mori M."/>
            <person name="Yoshida Y."/>
            <person name="Ohtoshi R."/>
            <person name="Malay A.D."/>
            <person name="Moran D.A.P."/>
            <person name="Tomita M."/>
            <person name="Numata K."/>
            <person name="Arakawa K."/>
        </authorList>
    </citation>
    <scope>NUCLEOTIDE SEQUENCE</scope>
</reference>
<keyword evidence="1" id="KW-0472">Membrane</keyword>
<accession>A0A8X6W4S7</accession>
<feature type="transmembrane region" description="Helical" evidence="1">
    <location>
        <begin position="12"/>
        <end position="31"/>
    </location>
</feature>
<keyword evidence="3" id="KW-1185">Reference proteome</keyword>